<evidence type="ECO:0000313" key="6">
    <source>
        <dbReference type="EMBL" id="PPL14322.1"/>
    </source>
</evidence>
<dbReference type="EMBL" id="MPZM01000069">
    <property type="protein sequence ID" value="PPL14322.1"/>
    <property type="molecule type" value="Genomic_DNA"/>
</dbReference>
<sequence>MKAWDVIVIGAGAAGLMCAAEAGKRGRKVLLLDHGKRIGRKILMSGGGRCNFTNYFVEPAAYLCGNPHFVKSALARYTQWDFIAMVEKHGIAYHEKTLGQLFCDDSAQEIVDMLVKECEDAGVTIRLRAEILDVERLGEGFMVAAAGQEDSCLSLVVASGGLSMPKIGASPFGYKLAEQFGLKVLPTRAGLVPFTLQPEDKETLEPLAGVSLPVVAESEDGTRFAESLLFTHRGVSGPSVLQISSYWQAGEQVRFELLPAGRLAQGVADSPNQELKTWLSRHLPKRLVEALLVREEWVREKITNKPLKQYVPKELAAIERLLSVWPLKPGGTEGYRTAEVTLGGVDTNELSSKTMMANKVPNLYFIGEVVDVTGWLGGYNFQWAWSAGWCAGQVV</sequence>
<keyword evidence="3" id="KW-0274">FAD</keyword>
<organism evidence="6 7">
    <name type="scientific">Oceanisphaera arctica</name>
    <dbReference type="NCBI Taxonomy" id="641510"/>
    <lineage>
        <taxon>Bacteria</taxon>
        <taxon>Pseudomonadati</taxon>
        <taxon>Pseudomonadota</taxon>
        <taxon>Gammaproteobacteria</taxon>
        <taxon>Aeromonadales</taxon>
        <taxon>Aeromonadaceae</taxon>
        <taxon>Oceanisphaera</taxon>
    </lineage>
</organism>
<dbReference type="Gene3D" id="1.10.8.260">
    <property type="entry name" value="HI0933 insert domain-like"/>
    <property type="match status" value="1"/>
</dbReference>
<dbReference type="Pfam" id="PF03486">
    <property type="entry name" value="HI0933_like"/>
    <property type="match status" value="1"/>
</dbReference>
<dbReference type="PANTHER" id="PTHR42887">
    <property type="entry name" value="OS12G0638800 PROTEIN"/>
    <property type="match status" value="1"/>
</dbReference>
<accession>A0A2P5TI92</accession>
<evidence type="ECO:0000313" key="7">
    <source>
        <dbReference type="Proteomes" id="UP000242231"/>
    </source>
</evidence>
<evidence type="ECO:0000256" key="3">
    <source>
        <dbReference type="ARBA" id="ARBA00022827"/>
    </source>
</evidence>
<reference evidence="7" key="1">
    <citation type="submission" date="2016-11" db="EMBL/GenBank/DDBJ databases">
        <authorList>
            <person name="Sisinthy S."/>
            <person name="Ara S."/>
            <person name="Gundlapally S.R."/>
        </authorList>
    </citation>
    <scope>NUCLEOTIDE SEQUENCE [LARGE SCALE GENOMIC DNA]</scope>
    <source>
        <strain evidence="7">V1-41</strain>
    </source>
</reference>
<feature type="domain" description="RsdA/BaiN/AoA(So)-like Rossmann fold-like" evidence="4">
    <location>
        <begin position="5"/>
        <end position="393"/>
    </location>
</feature>
<keyword evidence="7" id="KW-1185">Reference proteome</keyword>
<dbReference type="InterPro" id="IPR036188">
    <property type="entry name" value="FAD/NAD-bd_sf"/>
</dbReference>
<dbReference type="OrthoDB" id="9773233at2"/>
<dbReference type="InterPro" id="IPR057661">
    <property type="entry name" value="RsdA/BaiN/AoA(So)_Rossmann"/>
</dbReference>
<evidence type="ECO:0000259" key="4">
    <source>
        <dbReference type="Pfam" id="PF03486"/>
    </source>
</evidence>
<comment type="caution">
    <text evidence="6">The sequence shown here is derived from an EMBL/GenBank/DDBJ whole genome shotgun (WGS) entry which is preliminary data.</text>
</comment>
<name>A0A2P5TI92_9GAMM</name>
<evidence type="ECO:0000259" key="5">
    <source>
        <dbReference type="Pfam" id="PF22780"/>
    </source>
</evidence>
<dbReference type="SUPFAM" id="SSF51905">
    <property type="entry name" value="FAD/NAD(P)-binding domain"/>
    <property type="match status" value="1"/>
</dbReference>
<dbReference type="InterPro" id="IPR055178">
    <property type="entry name" value="RsdA/BaiN/AoA(So)-like_dom"/>
</dbReference>
<evidence type="ECO:0008006" key="8">
    <source>
        <dbReference type="Google" id="ProtNLM"/>
    </source>
</evidence>
<feature type="domain" description="RsdA/BaiN/AoA(So)-like insert" evidence="5">
    <location>
        <begin position="188"/>
        <end position="340"/>
    </location>
</feature>
<dbReference type="PRINTS" id="PR00368">
    <property type="entry name" value="FADPNR"/>
</dbReference>
<comment type="cofactor">
    <cofactor evidence="1">
        <name>FAD</name>
        <dbReference type="ChEBI" id="CHEBI:57692"/>
    </cofactor>
</comment>
<keyword evidence="2" id="KW-0285">Flavoprotein</keyword>
<dbReference type="Gene3D" id="2.40.30.10">
    <property type="entry name" value="Translation factors"/>
    <property type="match status" value="1"/>
</dbReference>
<dbReference type="RefSeq" id="WP_104488493.1">
    <property type="nucleotide sequence ID" value="NZ_BMYB01000007.1"/>
</dbReference>
<dbReference type="NCBIfam" id="TIGR00275">
    <property type="entry name" value="aminoacetone oxidase family FAD-binding enzyme"/>
    <property type="match status" value="1"/>
</dbReference>
<proteinExistence type="predicted"/>
<evidence type="ECO:0000256" key="2">
    <source>
        <dbReference type="ARBA" id="ARBA00022630"/>
    </source>
</evidence>
<evidence type="ECO:0000256" key="1">
    <source>
        <dbReference type="ARBA" id="ARBA00001974"/>
    </source>
</evidence>
<dbReference type="Gene3D" id="3.50.50.60">
    <property type="entry name" value="FAD/NAD(P)-binding domain"/>
    <property type="match status" value="1"/>
</dbReference>
<protein>
    <recommendedName>
        <fullName evidence="8">Aminoacetone oxidase family FAD-binding enzyme</fullName>
    </recommendedName>
</protein>
<dbReference type="AlphaFoldDB" id="A0A2P5TI92"/>
<dbReference type="PANTHER" id="PTHR42887:SF2">
    <property type="entry name" value="OS12G0638800 PROTEIN"/>
    <property type="match status" value="1"/>
</dbReference>
<dbReference type="Pfam" id="PF22780">
    <property type="entry name" value="HI0933_like_1st"/>
    <property type="match status" value="1"/>
</dbReference>
<dbReference type="PRINTS" id="PR00411">
    <property type="entry name" value="PNDRDTASEI"/>
</dbReference>
<dbReference type="InterPro" id="IPR004792">
    <property type="entry name" value="BaiN-like"/>
</dbReference>
<gene>
    <name evidence="6" type="ORF">UN63_16035</name>
</gene>
<dbReference type="SUPFAM" id="SSF160996">
    <property type="entry name" value="HI0933 insert domain-like"/>
    <property type="match status" value="1"/>
</dbReference>
<dbReference type="Proteomes" id="UP000242231">
    <property type="component" value="Unassembled WGS sequence"/>
</dbReference>
<dbReference type="InterPro" id="IPR023166">
    <property type="entry name" value="BaiN-like_dom_sf"/>
</dbReference>